<dbReference type="eggNOG" id="COG0628">
    <property type="taxonomic scope" value="Bacteria"/>
</dbReference>
<dbReference type="HOGENOM" id="CLU_031275_2_0_9"/>
<comment type="caution">
    <text evidence="9">The sequence shown here is derived from an EMBL/GenBank/DDBJ whole genome shotgun (WGS) entry which is preliminary data.</text>
</comment>
<evidence type="ECO:0000313" key="10">
    <source>
        <dbReference type="Proteomes" id="UP000003011"/>
    </source>
</evidence>
<evidence type="ECO:0000256" key="2">
    <source>
        <dbReference type="ARBA" id="ARBA00009773"/>
    </source>
</evidence>
<accession>G5GG96</accession>
<keyword evidence="10" id="KW-1185">Reference proteome</keyword>
<dbReference type="PROSITE" id="PS51257">
    <property type="entry name" value="PROKAR_LIPOPROTEIN"/>
    <property type="match status" value="1"/>
</dbReference>
<evidence type="ECO:0000256" key="7">
    <source>
        <dbReference type="ARBA" id="ARBA00023136"/>
    </source>
</evidence>
<keyword evidence="3" id="KW-0813">Transport</keyword>
<sequence>MKDDKYAHYIYTGITAGCVIGVSIIIYFIFREFSVVQSMVAKIFSILSPILYGAVMAFLMSPVYNKLNEKMSVFFKKIFKKQKMVFTVSKTISTVVCVFLVILIVFSLIMMLIPQLIISVKEMAASMPKNLENLYAAIEKAAKDNPDLESFILDNYYAMIERFNSFIASSVLPNINKYIWNFSSGIISVVKIIFSFIIGIMVMIYLLNIKSSLAAQGKKMAYAFLSLNAANRLISEVRYIKAVFSQFIVGKIIDSVIIGIINYIAMSIFKMPYALLISAIVGVTNVIPFFGPFIGAIPSAFIILLISPIQSLQFSVWILILQQVDGNIIGPKILGQTTGLSSFWILFSIILFGGLFGVLGMIIGVPTLAVVYRFLSGKTNEALIKKELPQDTMEYWNLEYINEKNKEFINSDK</sequence>
<evidence type="ECO:0000256" key="5">
    <source>
        <dbReference type="ARBA" id="ARBA00022692"/>
    </source>
</evidence>
<keyword evidence="5 8" id="KW-0812">Transmembrane</keyword>
<comment type="subcellular location">
    <subcellularLocation>
        <location evidence="1">Cell membrane</location>
        <topology evidence="1">Multi-pass membrane protein</topology>
    </subcellularLocation>
</comment>
<feature type="transmembrane region" description="Helical" evidence="8">
    <location>
        <begin position="85"/>
        <end position="113"/>
    </location>
</feature>
<dbReference type="PANTHER" id="PTHR21716:SF53">
    <property type="entry name" value="PERMEASE PERM-RELATED"/>
    <property type="match status" value="1"/>
</dbReference>
<evidence type="ECO:0008006" key="11">
    <source>
        <dbReference type="Google" id="ProtNLM"/>
    </source>
</evidence>
<dbReference type="OrthoDB" id="9793390at2"/>
<evidence type="ECO:0000256" key="6">
    <source>
        <dbReference type="ARBA" id="ARBA00022989"/>
    </source>
</evidence>
<dbReference type="GO" id="GO:0055085">
    <property type="term" value="P:transmembrane transport"/>
    <property type="evidence" value="ECO:0007669"/>
    <property type="project" value="TreeGrafter"/>
</dbReference>
<dbReference type="InterPro" id="IPR002549">
    <property type="entry name" value="AI-2E-like"/>
</dbReference>
<feature type="transmembrane region" description="Helical" evidence="8">
    <location>
        <begin position="342"/>
        <end position="375"/>
    </location>
</feature>
<dbReference type="PANTHER" id="PTHR21716">
    <property type="entry name" value="TRANSMEMBRANE PROTEIN"/>
    <property type="match status" value="1"/>
</dbReference>
<keyword evidence="7 8" id="KW-0472">Membrane</keyword>
<feature type="transmembrane region" description="Helical" evidence="8">
    <location>
        <begin position="242"/>
        <end position="265"/>
    </location>
</feature>
<dbReference type="STRING" id="679200.HMPREF9333_00586"/>
<keyword evidence="4" id="KW-1003">Cell membrane</keyword>
<feature type="transmembrane region" description="Helical" evidence="8">
    <location>
        <begin position="42"/>
        <end position="64"/>
    </location>
</feature>
<feature type="transmembrane region" description="Helical" evidence="8">
    <location>
        <begin position="9"/>
        <end position="30"/>
    </location>
</feature>
<feature type="transmembrane region" description="Helical" evidence="8">
    <location>
        <begin position="186"/>
        <end position="209"/>
    </location>
</feature>
<reference evidence="9 10" key="1">
    <citation type="submission" date="2011-08" db="EMBL/GenBank/DDBJ databases">
        <title>The Genome Sequence of Johnsonella ignava ATCC 51276.</title>
        <authorList>
            <consortium name="The Broad Institute Genome Sequencing Platform"/>
            <person name="Earl A."/>
            <person name="Ward D."/>
            <person name="Feldgarden M."/>
            <person name="Gevers D."/>
            <person name="Izard J."/>
            <person name="Blanton J.M."/>
            <person name="Baranova O.V."/>
            <person name="Dewhirst F.E."/>
            <person name="Young S.K."/>
            <person name="Zeng Q."/>
            <person name="Gargeya S."/>
            <person name="Fitzgerald M."/>
            <person name="Haas B."/>
            <person name="Abouelleil A."/>
            <person name="Alvarado L."/>
            <person name="Arachchi H.M."/>
            <person name="Berlin A."/>
            <person name="Brown A."/>
            <person name="Chapman S.B."/>
            <person name="Chen Z."/>
            <person name="Dunbar C."/>
            <person name="Freedman E."/>
            <person name="Gearin G."/>
            <person name="Gellesch M."/>
            <person name="Goldberg J."/>
            <person name="Griggs A."/>
            <person name="Gujja S."/>
            <person name="Heiman D."/>
            <person name="Howarth C."/>
            <person name="Larson L."/>
            <person name="Lui A."/>
            <person name="MacDonald P.J.P."/>
            <person name="Montmayeur A."/>
            <person name="Murphy C."/>
            <person name="Neiman D."/>
            <person name="Pearson M."/>
            <person name="Priest M."/>
            <person name="Roberts A."/>
            <person name="Saif S."/>
            <person name="Shea T."/>
            <person name="Shenoy N."/>
            <person name="Sisk P."/>
            <person name="Stolte C."/>
            <person name="Sykes S."/>
            <person name="Wortman J."/>
            <person name="Nusbaum C."/>
            <person name="Birren B."/>
        </authorList>
    </citation>
    <scope>NUCLEOTIDE SEQUENCE [LARGE SCALE GENOMIC DNA]</scope>
    <source>
        <strain evidence="9 10">ATCC 51276</strain>
    </source>
</reference>
<evidence type="ECO:0000256" key="8">
    <source>
        <dbReference type="SAM" id="Phobius"/>
    </source>
</evidence>
<dbReference type="GO" id="GO:0005886">
    <property type="term" value="C:plasma membrane"/>
    <property type="evidence" value="ECO:0007669"/>
    <property type="project" value="UniProtKB-SubCell"/>
</dbReference>
<evidence type="ECO:0000256" key="4">
    <source>
        <dbReference type="ARBA" id="ARBA00022475"/>
    </source>
</evidence>
<dbReference type="AlphaFoldDB" id="G5GG96"/>
<evidence type="ECO:0000256" key="3">
    <source>
        <dbReference type="ARBA" id="ARBA00022448"/>
    </source>
</evidence>
<keyword evidence="6 8" id="KW-1133">Transmembrane helix</keyword>
<comment type="similarity">
    <text evidence="2">Belongs to the autoinducer-2 exporter (AI-2E) (TC 2.A.86) family.</text>
</comment>
<organism evidence="9 10">
    <name type="scientific">Johnsonella ignava ATCC 51276</name>
    <dbReference type="NCBI Taxonomy" id="679200"/>
    <lineage>
        <taxon>Bacteria</taxon>
        <taxon>Bacillati</taxon>
        <taxon>Bacillota</taxon>
        <taxon>Clostridia</taxon>
        <taxon>Lachnospirales</taxon>
        <taxon>Lachnospiraceae</taxon>
        <taxon>Johnsonella</taxon>
    </lineage>
</organism>
<dbReference type="Pfam" id="PF01594">
    <property type="entry name" value="AI-2E_transport"/>
    <property type="match status" value="1"/>
</dbReference>
<feature type="transmembrane region" description="Helical" evidence="8">
    <location>
        <begin position="271"/>
        <end position="294"/>
    </location>
</feature>
<gene>
    <name evidence="9" type="ORF">HMPREF9333_00586</name>
</gene>
<evidence type="ECO:0000256" key="1">
    <source>
        <dbReference type="ARBA" id="ARBA00004651"/>
    </source>
</evidence>
<dbReference type="RefSeq" id="WP_005539716.1">
    <property type="nucleotide sequence ID" value="NZ_JH378830.1"/>
</dbReference>
<dbReference type="Proteomes" id="UP000003011">
    <property type="component" value="Unassembled WGS sequence"/>
</dbReference>
<evidence type="ECO:0000313" key="9">
    <source>
        <dbReference type="EMBL" id="EHI56306.1"/>
    </source>
</evidence>
<protein>
    <recommendedName>
        <fullName evidence="11">AI-2E family transporter</fullName>
    </recommendedName>
</protein>
<proteinExistence type="inferred from homology"/>
<dbReference type="PATRIC" id="fig|679200.3.peg.620"/>
<dbReference type="EMBL" id="ACZL01000011">
    <property type="protein sequence ID" value="EHI56306.1"/>
    <property type="molecule type" value="Genomic_DNA"/>
</dbReference>
<name>G5GG96_9FIRM</name>
<feature type="transmembrane region" description="Helical" evidence="8">
    <location>
        <begin position="301"/>
        <end position="322"/>
    </location>
</feature>